<protein>
    <submittedName>
        <fullName evidence="8">Putative oxidoreductase</fullName>
    </submittedName>
</protein>
<gene>
    <name evidence="8" type="ORF">BKA15_001654</name>
</gene>
<name>A0A7Y9I4W4_9ACTN</name>
<evidence type="ECO:0000256" key="6">
    <source>
        <dbReference type="ARBA" id="ARBA00023136"/>
    </source>
</evidence>
<evidence type="ECO:0000256" key="4">
    <source>
        <dbReference type="ARBA" id="ARBA00022692"/>
    </source>
</evidence>
<dbReference type="Proteomes" id="UP000569914">
    <property type="component" value="Unassembled WGS sequence"/>
</dbReference>
<keyword evidence="4 7" id="KW-0812">Transmembrane</keyword>
<evidence type="ECO:0000313" key="9">
    <source>
        <dbReference type="Proteomes" id="UP000569914"/>
    </source>
</evidence>
<dbReference type="EMBL" id="JACCBU010000001">
    <property type="protein sequence ID" value="NYE70325.1"/>
    <property type="molecule type" value="Genomic_DNA"/>
</dbReference>
<evidence type="ECO:0000256" key="1">
    <source>
        <dbReference type="ARBA" id="ARBA00004651"/>
    </source>
</evidence>
<proteinExistence type="inferred from homology"/>
<comment type="similarity">
    <text evidence="2">Belongs to the DoxX family.</text>
</comment>
<keyword evidence="9" id="KW-1185">Reference proteome</keyword>
<dbReference type="PANTHER" id="PTHR33452:SF1">
    <property type="entry name" value="INNER MEMBRANE PROTEIN YPHA-RELATED"/>
    <property type="match status" value="1"/>
</dbReference>
<organism evidence="8 9">
    <name type="scientific">Microlunatus parietis</name>
    <dbReference type="NCBI Taxonomy" id="682979"/>
    <lineage>
        <taxon>Bacteria</taxon>
        <taxon>Bacillati</taxon>
        <taxon>Actinomycetota</taxon>
        <taxon>Actinomycetes</taxon>
        <taxon>Propionibacteriales</taxon>
        <taxon>Propionibacteriaceae</taxon>
        <taxon>Microlunatus</taxon>
    </lineage>
</organism>
<dbReference type="InterPro" id="IPR051907">
    <property type="entry name" value="DoxX-like_oxidoreductase"/>
</dbReference>
<dbReference type="PANTHER" id="PTHR33452">
    <property type="entry name" value="OXIDOREDUCTASE CATD-RELATED"/>
    <property type="match status" value="1"/>
</dbReference>
<keyword evidence="6 7" id="KW-0472">Membrane</keyword>
<keyword evidence="3" id="KW-1003">Cell membrane</keyword>
<reference evidence="8 9" key="1">
    <citation type="submission" date="2020-07" db="EMBL/GenBank/DDBJ databases">
        <title>Sequencing the genomes of 1000 actinobacteria strains.</title>
        <authorList>
            <person name="Klenk H.-P."/>
        </authorList>
    </citation>
    <scope>NUCLEOTIDE SEQUENCE [LARGE SCALE GENOMIC DNA]</scope>
    <source>
        <strain evidence="8 9">DSM 22083</strain>
    </source>
</reference>
<accession>A0A7Y9I4W4</accession>
<dbReference type="RefSeq" id="WP_179749693.1">
    <property type="nucleotide sequence ID" value="NZ_JACCBU010000001.1"/>
</dbReference>
<dbReference type="GO" id="GO:0005886">
    <property type="term" value="C:plasma membrane"/>
    <property type="evidence" value="ECO:0007669"/>
    <property type="project" value="UniProtKB-SubCell"/>
</dbReference>
<keyword evidence="5 7" id="KW-1133">Transmembrane helix</keyword>
<evidence type="ECO:0000256" key="2">
    <source>
        <dbReference type="ARBA" id="ARBA00006679"/>
    </source>
</evidence>
<comment type="caution">
    <text evidence="8">The sequence shown here is derived from an EMBL/GenBank/DDBJ whole genome shotgun (WGS) entry which is preliminary data.</text>
</comment>
<sequence>MTQRTARTDLGLLIARIGLGVVMIAHGWQKYAQNGIEGTTAGFRQMGVPFAELAGPGVTALEIFGGAAIILGLLTPLVALANTATMIGAAVLVHGSNGFYAANGGYEFVGLLAVLSLGLAVAGAGRYSLDHLLVGRRRERVAAARTAPVPS</sequence>
<dbReference type="InterPro" id="IPR032808">
    <property type="entry name" value="DoxX"/>
</dbReference>
<comment type="subcellular location">
    <subcellularLocation>
        <location evidence="1">Cell membrane</location>
        <topology evidence="1">Multi-pass membrane protein</topology>
    </subcellularLocation>
</comment>
<evidence type="ECO:0000256" key="3">
    <source>
        <dbReference type="ARBA" id="ARBA00022475"/>
    </source>
</evidence>
<dbReference type="Pfam" id="PF07681">
    <property type="entry name" value="DoxX"/>
    <property type="match status" value="1"/>
</dbReference>
<evidence type="ECO:0000256" key="5">
    <source>
        <dbReference type="ARBA" id="ARBA00022989"/>
    </source>
</evidence>
<feature type="transmembrane region" description="Helical" evidence="7">
    <location>
        <begin position="53"/>
        <end position="74"/>
    </location>
</feature>
<feature type="transmembrane region" description="Helical" evidence="7">
    <location>
        <begin position="108"/>
        <end position="129"/>
    </location>
</feature>
<evidence type="ECO:0000256" key="7">
    <source>
        <dbReference type="SAM" id="Phobius"/>
    </source>
</evidence>
<evidence type="ECO:0000313" key="8">
    <source>
        <dbReference type="EMBL" id="NYE70325.1"/>
    </source>
</evidence>
<feature type="transmembrane region" description="Helical" evidence="7">
    <location>
        <begin position="12"/>
        <end position="29"/>
    </location>
</feature>
<dbReference type="AlphaFoldDB" id="A0A7Y9I4W4"/>